<accession>A0A1I1P9C1</accession>
<gene>
    <name evidence="2" type="ORF">SAMN04488059_11866</name>
</gene>
<reference evidence="2 3" key="1">
    <citation type="submission" date="2016-10" db="EMBL/GenBank/DDBJ databases">
        <authorList>
            <person name="de Groot N.N."/>
        </authorList>
    </citation>
    <scope>NUCLEOTIDE SEQUENCE [LARGE SCALE GENOMIC DNA]</scope>
    <source>
        <strain evidence="2 3">CGMCC 1.10210</strain>
    </source>
</reference>
<dbReference type="InterPro" id="IPR015947">
    <property type="entry name" value="PUA-like_sf"/>
</dbReference>
<feature type="domain" description="ASCH" evidence="1">
    <location>
        <begin position="14"/>
        <end position="130"/>
    </location>
</feature>
<dbReference type="CDD" id="cd06553">
    <property type="entry name" value="ASCH_Ef3133_like"/>
    <property type="match status" value="1"/>
</dbReference>
<evidence type="ECO:0000313" key="2">
    <source>
        <dbReference type="EMBL" id="SFD04258.1"/>
    </source>
</evidence>
<dbReference type="InterPro" id="IPR007374">
    <property type="entry name" value="ASCH_domain"/>
</dbReference>
<dbReference type="Gene3D" id="3.30.420.10">
    <property type="entry name" value="Ribonuclease H-like superfamily/Ribonuclease H"/>
    <property type="match status" value="1"/>
</dbReference>
<dbReference type="SUPFAM" id="SSF88697">
    <property type="entry name" value="PUA domain-like"/>
    <property type="match status" value="1"/>
</dbReference>
<dbReference type="AlphaFoldDB" id="A0A1I1P9C1"/>
<dbReference type="RefSeq" id="WP_082101963.1">
    <property type="nucleotide sequence ID" value="NZ_FOMB01000018.1"/>
</dbReference>
<dbReference type="GO" id="GO:0003676">
    <property type="term" value="F:nucleic acid binding"/>
    <property type="evidence" value="ECO:0007669"/>
    <property type="project" value="InterPro"/>
</dbReference>
<dbReference type="InterPro" id="IPR012337">
    <property type="entry name" value="RNaseH-like_sf"/>
</dbReference>
<evidence type="ECO:0000259" key="1">
    <source>
        <dbReference type="SMART" id="SM01022"/>
    </source>
</evidence>
<dbReference type="Proteomes" id="UP000182258">
    <property type="component" value="Unassembled WGS sequence"/>
</dbReference>
<dbReference type="PANTHER" id="PTHR39203">
    <property type="entry name" value="CYTOPLASMIC PROTEIN-RELATED"/>
    <property type="match status" value="1"/>
</dbReference>
<dbReference type="InterPro" id="IPR009326">
    <property type="entry name" value="DUF984"/>
</dbReference>
<dbReference type="EMBL" id="FOMB01000018">
    <property type="protein sequence ID" value="SFD04258.1"/>
    <property type="molecule type" value="Genomic_DNA"/>
</dbReference>
<dbReference type="InterPro" id="IPR036397">
    <property type="entry name" value="RNaseH_sf"/>
</dbReference>
<dbReference type="SUPFAM" id="SSF53098">
    <property type="entry name" value="Ribonuclease H-like"/>
    <property type="match status" value="1"/>
</dbReference>
<dbReference type="OrthoDB" id="9803925at2"/>
<dbReference type="SMART" id="SM01022">
    <property type="entry name" value="ASCH"/>
    <property type="match status" value="1"/>
</dbReference>
<protein>
    <submittedName>
        <fullName evidence="2">Uncharacterized protein YhfF</fullName>
    </submittedName>
</protein>
<name>A0A1I1P9C1_9HYPH</name>
<evidence type="ECO:0000313" key="3">
    <source>
        <dbReference type="Proteomes" id="UP000182258"/>
    </source>
</evidence>
<dbReference type="Pfam" id="PF04266">
    <property type="entry name" value="ASCH"/>
    <property type="match status" value="1"/>
</dbReference>
<sequence length="347" mass="37790">MTTLPPQYANSIQFSFGDSPELADELLALLLAGKKTGTCGALSDHGPGKQPLPQVHRRDVVLNGQGQPACVIQTQSVEIKRFDDIDPAFTAREGEGDYAQWRAGHEAYFARNGGFSPDMDVVCETFRLVEVLPAGRPVYNQVASPIFIVTDIESDGPTPLHNSMLSFASVAIEADGTPHGSFEAQLLQRPDRTTNETTMAWWATQPEAWAATTANAEPAEVVMPRFADWVESLPGPKVFVAAPMIFDGLWMDHYLDEFADTRALSGPFKGRQIFRGGGICLYTMAGTLRGAPYLDWGMSKLPAEFYGHIAHTHLAIDDAMGFANVLVELLKISRSLAPITGSASDFR</sequence>
<dbReference type="PANTHER" id="PTHR39203:SF1">
    <property type="entry name" value="CYTOPLASMIC PROTEIN"/>
    <property type="match status" value="1"/>
</dbReference>
<proteinExistence type="predicted"/>
<dbReference type="STRING" id="728005.SAMN04488059_11866"/>
<organism evidence="2 3">
    <name type="scientific">Devosia psychrophila</name>
    <dbReference type="NCBI Taxonomy" id="728005"/>
    <lineage>
        <taxon>Bacteria</taxon>
        <taxon>Pseudomonadati</taxon>
        <taxon>Pseudomonadota</taxon>
        <taxon>Alphaproteobacteria</taxon>
        <taxon>Hyphomicrobiales</taxon>
        <taxon>Devosiaceae</taxon>
        <taxon>Devosia</taxon>
    </lineage>
</organism>
<dbReference type="Gene3D" id="3.10.400.10">
    <property type="entry name" value="Sulfate adenylyltransferase"/>
    <property type="match status" value="1"/>
</dbReference>